<feature type="compositionally biased region" description="Basic and acidic residues" evidence="4">
    <location>
        <begin position="69"/>
        <end position="79"/>
    </location>
</feature>
<evidence type="ECO:0000256" key="3">
    <source>
        <dbReference type="RuleBase" id="RU367101"/>
    </source>
</evidence>
<dbReference type="Gene3D" id="3.30.40.10">
    <property type="entry name" value="Zinc/RING finger domain, C3HC4 (zinc finger)"/>
    <property type="match status" value="1"/>
</dbReference>
<keyword evidence="2 3" id="KW-0539">Nucleus</keyword>
<dbReference type="GO" id="GO:0061630">
    <property type="term" value="F:ubiquitin protein ligase activity"/>
    <property type="evidence" value="ECO:0007669"/>
    <property type="project" value="UniProtKB-UniRule"/>
</dbReference>
<organism evidence="6 7">
    <name type="scientific">Olpidium bornovanus</name>
    <dbReference type="NCBI Taxonomy" id="278681"/>
    <lineage>
        <taxon>Eukaryota</taxon>
        <taxon>Fungi</taxon>
        <taxon>Fungi incertae sedis</taxon>
        <taxon>Olpidiomycota</taxon>
        <taxon>Olpidiomycotina</taxon>
        <taxon>Olpidiomycetes</taxon>
        <taxon>Olpidiales</taxon>
        <taxon>Olpidiaceae</taxon>
        <taxon>Olpidium</taxon>
    </lineage>
</organism>
<feature type="domain" description="U-box" evidence="5">
    <location>
        <begin position="75"/>
        <end position="133"/>
    </location>
</feature>
<dbReference type="InterPro" id="IPR003613">
    <property type="entry name" value="Ubox_domain"/>
</dbReference>
<dbReference type="FunFam" id="3.30.40.10:FF:000027">
    <property type="entry name" value="Pre-mRNA-processing factor 19, putative"/>
    <property type="match status" value="1"/>
</dbReference>
<evidence type="ECO:0000313" key="7">
    <source>
        <dbReference type="Proteomes" id="UP000673691"/>
    </source>
</evidence>
<comment type="catalytic activity">
    <reaction evidence="3">
        <text>S-ubiquitinyl-[E2 ubiquitin-conjugating enzyme]-L-cysteine + [acceptor protein]-L-lysine = [E2 ubiquitin-conjugating enzyme]-L-cysteine + N(6)-ubiquitinyl-[acceptor protein]-L-lysine.</text>
        <dbReference type="EC" id="2.3.2.27"/>
    </reaction>
</comment>
<dbReference type="GO" id="GO:0071006">
    <property type="term" value="C:U2-type catalytic step 1 spliceosome"/>
    <property type="evidence" value="ECO:0007669"/>
    <property type="project" value="TreeGrafter"/>
</dbReference>
<keyword evidence="3" id="KW-0833">Ubl conjugation pathway</keyword>
<evidence type="ECO:0000256" key="1">
    <source>
        <dbReference type="ARBA" id="ARBA00004123"/>
    </source>
</evidence>
<comment type="caution">
    <text evidence="6">The sequence shown here is derived from an EMBL/GenBank/DDBJ whole genome shotgun (WGS) entry which is preliminary data.</text>
</comment>
<gene>
    <name evidence="6" type="ORF">BJ554DRAFT_1160</name>
</gene>
<name>A0A8H8DHL9_9FUNG</name>
<comment type="subcellular location">
    <subcellularLocation>
        <location evidence="1 3">Nucleus</location>
    </subcellularLocation>
</comment>
<comment type="pathway">
    <text evidence="3">Protein modification; protein ubiquitination.</text>
</comment>
<dbReference type="GO" id="GO:0005737">
    <property type="term" value="C:cytoplasm"/>
    <property type="evidence" value="ECO:0007669"/>
    <property type="project" value="TreeGrafter"/>
</dbReference>
<keyword evidence="3" id="KW-0227">DNA damage</keyword>
<dbReference type="GO" id="GO:0070534">
    <property type="term" value="P:protein K63-linked ubiquitination"/>
    <property type="evidence" value="ECO:0007669"/>
    <property type="project" value="UniProtKB-UniRule"/>
</dbReference>
<keyword evidence="3" id="KW-0508">mRNA splicing</keyword>
<comment type="similarity">
    <text evidence="3">Belongs to the WD repeat PRP19 family.</text>
</comment>
<keyword evidence="3" id="KW-0234">DNA repair</keyword>
<evidence type="ECO:0000259" key="5">
    <source>
        <dbReference type="SMART" id="SM00504"/>
    </source>
</evidence>
<dbReference type="EMBL" id="JAEFCI010008246">
    <property type="protein sequence ID" value="KAG5458588.1"/>
    <property type="molecule type" value="Genomic_DNA"/>
</dbReference>
<protein>
    <recommendedName>
        <fullName evidence="3">Pre-mRNA-processing factor 19</fullName>
        <ecNumber evidence="3">2.3.2.27</ecNumber>
    </recommendedName>
</protein>
<dbReference type="UniPathway" id="UPA00143"/>
<feature type="region of interest" description="Disordered" evidence="4">
    <location>
        <begin position="104"/>
        <end position="135"/>
    </location>
</feature>
<proteinExistence type="inferred from homology"/>
<accession>A0A8H8DHL9</accession>
<dbReference type="SMART" id="SM00504">
    <property type="entry name" value="Ubox"/>
    <property type="match status" value="1"/>
</dbReference>
<keyword evidence="3" id="KW-0747">Spliceosome</keyword>
<keyword evidence="3" id="KW-0808">Transferase</keyword>
<dbReference type="GO" id="GO:0000974">
    <property type="term" value="C:Prp19 complex"/>
    <property type="evidence" value="ECO:0007669"/>
    <property type="project" value="UniProtKB-UniRule"/>
</dbReference>
<keyword evidence="7" id="KW-1185">Reference proteome</keyword>
<feature type="region of interest" description="Disordered" evidence="4">
    <location>
        <begin position="1"/>
        <end position="26"/>
    </location>
</feature>
<evidence type="ECO:0000313" key="6">
    <source>
        <dbReference type="EMBL" id="KAG5458588.1"/>
    </source>
</evidence>
<sequence>PPARPLSFANKHRPPGLTSTAEDADAGLVQRLPGALAMRARERWPQCAPPCGAAAYRRSPFAELGGRAKPTDVAKREPPENPVVSKKTGNVYEKRVITKYISENAKEPGTNEELSVDDLLEVNVGEAPVSPEVRP</sequence>
<feature type="non-terminal residue" evidence="6">
    <location>
        <position position="1"/>
    </location>
</feature>
<dbReference type="InterPro" id="IPR013083">
    <property type="entry name" value="Znf_RING/FYVE/PHD"/>
</dbReference>
<keyword evidence="3" id="KW-0507">mRNA processing</keyword>
<dbReference type="AlphaFoldDB" id="A0A8H8DHL9"/>
<dbReference type="PANTHER" id="PTHR43995">
    <property type="entry name" value="PRE-MRNA-PROCESSING FACTOR 19"/>
    <property type="match status" value="1"/>
</dbReference>
<evidence type="ECO:0000256" key="2">
    <source>
        <dbReference type="ARBA" id="ARBA00023242"/>
    </source>
</evidence>
<reference evidence="6 7" key="1">
    <citation type="journal article" name="Sci. Rep.">
        <title>Genome-scale phylogenetic analyses confirm Olpidium as the closest living zoosporic fungus to the non-flagellated, terrestrial fungi.</title>
        <authorList>
            <person name="Chang Y."/>
            <person name="Rochon D."/>
            <person name="Sekimoto S."/>
            <person name="Wang Y."/>
            <person name="Chovatia M."/>
            <person name="Sandor L."/>
            <person name="Salamov A."/>
            <person name="Grigoriev I.V."/>
            <person name="Stajich J.E."/>
            <person name="Spatafora J.W."/>
        </authorList>
    </citation>
    <scope>NUCLEOTIDE SEQUENCE [LARGE SCALE GENOMIC DNA]</scope>
    <source>
        <strain evidence="6">S191</strain>
    </source>
</reference>
<feature type="region of interest" description="Disordered" evidence="4">
    <location>
        <begin position="67"/>
        <end position="87"/>
    </location>
</feature>
<dbReference type="OrthoDB" id="687049at2759"/>
<dbReference type="PANTHER" id="PTHR43995:SF1">
    <property type="entry name" value="PRE-MRNA-PROCESSING FACTOR 19"/>
    <property type="match status" value="1"/>
</dbReference>
<comment type="subunit">
    <text evidence="3">Homotetramer.</text>
</comment>
<dbReference type="Proteomes" id="UP000673691">
    <property type="component" value="Unassembled WGS sequence"/>
</dbReference>
<dbReference type="GO" id="GO:0006281">
    <property type="term" value="P:DNA repair"/>
    <property type="evidence" value="ECO:0007669"/>
    <property type="project" value="UniProtKB-KW"/>
</dbReference>
<dbReference type="GO" id="GO:0000398">
    <property type="term" value="P:mRNA splicing, via spliceosome"/>
    <property type="evidence" value="ECO:0007669"/>
    <property type="project" value="InterPro"/>
</dbReference>
<dbReference type="EC" id="2.3.2.27" evidence="3"/>
<dbReference type="SUPFAM" id="SSF57850">
    <property type="entry name" value="RING/U-box"/>
    <property type="match status" value="1"/>
</dbReference>
<dbReference type="InterPro" id="IPR038959">
    <property type="entry name" value="Prp19"/>
</dbReference>
<comment type="function">
    <text evidence="3">Ubiquitin-protein ligase which is mainly involved pre-mRNA splicing and DNA repair. Required for pre-mRNA splicing as component of the spliceosome.</text>
</comment>
<evidence type="ECO:0000256" key="4">
    <source>
        <dbReference type="SAM" id="MobiDB-lite"/>
    </source>
</evidence>